<gene>
    <name evidence="1" type="ORF">BCR38DRAFT_428550</name>
</gene>
<protein>
    <submittedName>
        <fullName evidence="1">Uncharacterized protein</fullName>
    </submittedName>
</protein>
<dbReference type="Proteomes" id="UP000193689">
    <property type="component" value="Unassembled WGS sequence"/>
</dbReference>
<name>A0A1Y2E2S5_9PEZI</name>
<dbReference type="AlphaFoldDB" id="A0A1Y2E2S5"/>
<dbReference type="InParanoid" id="A0A1Y2E2S5"/>
<evidence type="ECO:0000313" key="1">
    <source>
        <dbReference type="EMBL" id="ORY65851.1"/>
    </source>
</evidence>
<feature type="non-terminal residue" evidence="1">
    <location>
        <position position="90"/>
    </location>
</feature>
<evidence type="ECO:0000313" key="2">
    <source>
        <dbReference type="Proteomes" id="UP000193689"/>
    </source>
</evidence>
<comment type="caution">
    <text evidence="1">The sequence shown here is derived from an EMBL/GenBank/DDBJ whole genome shotgun (WGS) entry which is preliminary data.</text>
</comment>
<proteinExistence type="predicted"/>
<sequence>MTVVSHDASVTAIRAIKISEHPDIVGCTRSLTGGMAWPNEPVYGAPGRFCDKITATSLTTVIEREFVCESVLFSLHRTMGLCKQLRRSNR</sequence>
<dbReference type="RefSeq" id="XP_040716815.1">
    <property type="nucleotide sequence ID" value="XM_040859902.1"/>
</dbReference>
<dbReference type="EMBL" id="MCFJ01000005">
    <property type="protein sequence ID" value="ORY65851.1"/>
    <property type="molecule type" value="Genomic_DNA"/>
</dbReference>
<keyword evidence="2" id="KW-1185">Reference proteome</keyword>
<accession>A0A1Y2E2S5</accession>
<dbReference type="GeneID" id="63776114"/>
<reference evidence="1 2" key="1">
    <citation type="submission" date="2016-07" db="EMBL/GenBank/DDBJ databases">
        <title>Pervasive Adenine N6-methylation of Active Genes in Fungi.</title>
        <authorList>
            <consortium name="DOE Joint Genome Institute"/>
            <person name="Mondo S.J."/>
            <person name="Dannebaum R.O."/>
            <person name="Kuo R.C."/>
            <person name="Labutti K."/>
            <person name="Haridas S."/>
            <person name="Kuo A."/>
            <person name="Salamov A."/>
            <person name="Ahrendt S.R."/>
            <person name="Lipzen A."/>
            <person name="Sullivan W."/>
            <person name="Andreopoulos W.B."/>
            <person name="Clum A."/>
            <person name="Lindquist E."/>
            <person name="Daum C."/>
            <person name="Ramamoorthy G.K."/>
            <person name="Gryganskyi A."/>
            <person name="Culley D."/>
            <person name="Magnuson J.K."/>
            <person name="James T.Y."/>
            <person name="O'Malley M.A."/>
            <person name="Stajich J.E."/>
            <person name="Spatafora J.W."/>
            <person name="Visel A."/>
            <person name="Grigoriev I.V."/>
        </authorList>
    </citation>
    <scope>NUCLEOTIDE SEQUENCE [LARGE SCALE GENOMIC DNA]</scope>
    <source>
        <strain evidence="1 2">CBS 129021</strain>
    </source>
</reference>
<organism evidence="1 2">
    <name type="scientific">Pseudomassariella vexata</name>
    <dbReference type="NCBI Taxonomy" id="1141098"/>
    <lineage>
        <taxon>Eukaryota</taxon>
        <taxon>Fungi</taxon>
        <taxon>Dikarya</taxon>
        <taxon>Ascomycota</taxon>
        <taxon>Pezizomycotina</taxon>
        <taxon>Sordariomycetes</taxon>
        <taxon>Xylariomycetidae</taxon>
        <taxon>Amphisphaeriales</taxon>
        <taxon>Pseudomassariaceae</taxon>
        <taxon>Pseudomassariella</taxon>
    </lineage>
</organism>